<name>A0ABS1CYT2_9PROT</name>
<evidence type="ECO:0000256" key="4">
    <source>
        <dbReference type="ARBA" id="ARBA00020585"/>
    </source>
</evidence>
<comment type="caution">
    <text evidence="14">The sequence shown here is derived from an EMBL/GenBank/DDBJ whole genome shotgun (WGS) entry which is preliminary data.</text>
</comment>
<keyword evidence="5" id="KW-1003">Cell membrane</keyword>
<evidence type="ECO:0000256" key="5">
    <source>
        <dbReference type="ARBA" id="ARBA00022475"/>
    </source>
</evidence>
<keyword evidence="6" id="KW-0997">Cell inner membrane</keyword>
<evidence type="ECO:0000256" key="1">
    <source>
        <dbReference type="ARBA" id="ARBA00004429"/>
    </source>
</evidence>
<keyword evidence="9 12" id="KW-0812">Transmembrane</keyword>
<evidence type="ECO:0000256" key="12">
    <source>
        <dbReference type="SAM" id="Phobius"/>
    </source>
</evidence>
<dbReference type="InterPro" id="IPR001173">
    <property type="entry name" value="Glyco_trans_2-like"/>
</dbReference>
<dbReference type="PANTHER" id="PTHR43867:SF5">
    <property type="entry name" value="GLUCANS BIOSYNTHESIS GLUCOSYLTRANSFERASE H"/>
    <property type="match status" value="1"/>
</dbReference>
<evidence type="ECO:0000256" key="11">
    <source>
        <dbReference type="ARBA" id="ARBA00023136"/>
    </source>
</evidence>
<organism evidence="14 15">
    <name type="scientific">Paracraurococcus ruber</name>
    <dbReference type="NCBI Taxonomy" id="77675"/>
    <lineage>
        <taxon>Bacteria</taxon>
        <taxon>Pseudomonadati</taxon>
        <taxon>Pseudomonadota</taxon>
        <taxon>Alphaproteobacteria</taxon>
        <taxon>Acetobacterales</taxon>
        <taxon>Roseomonadaceae</taxon>
        <taxon>Paracraurococcus</taxon>
    </lineage>
</organism>
<reference evidence="14 15" key="1">
    <citation type="journal article" date="2020" name="Microorganisms">
        <title>Osmotic Adaptation and Compatible Solute Biosynthesis of Phototrophic Bacteria as Revealed from Genome Analyses.</title>
        <authorList>
            <person name="Imhoff J.F."/>
            <person name="Rahn T."/>
            <person name="Kunzel S."/>
            <person name="Keller A."/>
            <person name="Neulinger S.C."/>
        </authorList>
    </citation>
    <scope>NUCLEOTIDE SEQUENCE [LARGE SCALE GENOMIC DNA]</scope>
    <source>
        <strain evidence="14 15">DSM 15382</strain>
    </source>
</reference>
<comment type="pathway">
    <text evidence="2">Glycan metabolism; osmoregulated periplasmic glucan (OPG) biosynthesis.</text>
</comment>
<keyword evidence="7" id="KW-0328">Glycosyltransferase</keyword>
<proteinExistence type="inferred from homology"/>
<evidence type="ECO:0000256" key="8">
    <source>
        <dbReference type="ARBA" id="ARBA00022679"/>
    </source>
</evidence>
<evidence type="ECO:0000313" key="14">
    <source>
        <dbReference type="EMBL" id="MBK1659476.1"/>
    </source>
</evidence>
<evidence type="ECO:0000259" key="13">
    <source>
        <dbReference type="Pfam" id="PF13632"/>
    </source>
</evidence>
<comment type="subcellular location">
    <subcellularLocation>
        <location evidence="1">Cell inner membrane</location>
        <topology evidence="1">Multi-pass membrane protein</topology>
    </subcellularLocation>
</comment>
<gene>
    <name evidence="14" type="ORF">CKO45_14640</name>
</gene>
<dbReference type="InterPro" id="IPR029044">
    <property type="entry name" value="Nucleotide-diphossugar_trans"/>
</dbReference>
<keyword evidence="15" id="KW-1185">Reference proteome</keyword>
<dbReference type="NCBIfam" id="NF003962">
    <property type="entry name" value="PRK05454.2-5"/>
    <property type="match status" value="1"/>
</dbReference>
<evidence type="ECO:0000256" key="7">
    <source>
        <dbReference type="ARBA" id="ARBA00022676"/>
    </source>
</evidence>
<dbReference type="EMBL" id="NRSG01000104">
    <property type="protein sequence ID" value="MBK1659476.1"/>
    <property type="molecule type" value="Genomic_DNA"/>
</dbReference>
<comment type="similarity">
    <text evidence="3">Belongs to the glycosyltransferase 2 family. OpgH subfamily.</text>
</comment>
<evidence type="ECO:0000256" key="10">
    <source>
        <dbReference type="ARBA" id="ARBA00022989"/>
    </source>
</evidence>
<dbReference type="SUPFAM" id="SSF53448">
    <property type="entry name" value="Nucleotide-diphospho-sugar transferases"/>
    <property type="match status" value="1"/>
</dbReference>
<dbReference type="InterPro" id="IPR050321">
    <property type="entry name" value="Glycosyltr_2/OpgH_subfam"/>
</dbReference>
<dbReference type="PANTHER" id="PTHR43867">
    <property type="entry name" value="CELLULOSE SYNTHASE CATALYTIC SUBUNIT A [UDP-FORMING]"/>
    <property type="match status" value="1"/>
</dbReference>
<evidence type="ECO:0000256" key="6">
    <source>
        <dbReference type="ARBA" id="ARBA00022519"/>
    </source>
</evidence>
<dbReference type="Gene3D" id="3.90.550.10">
    <property type="entry name" value="Spore Coat Polysaccharide Biosynthesis Protein SpsA, Chain A"/>
    <property type="match status" value="1"/>
</dbReference>
<evidence type="ECO:0000256" key="3">
    <source>
        <dbReference type="ARBA" id="ARBA00009337"/>
    </source>
</evidence>
<feature type="transmembrane region" description="Helical" evidence="12">
    <location>
        <begin position="478"/>
        <end position="507"/>
    </location>
</feature>
<evidence type="ECO:0000256" key="2">
    <source>
        <dbReference type="ARBA" id="ARBA00005001"/>
    </source>
</evidence>
<feature type="domain" description="Glycosyltransferase 2-like" evidence="13">
    <location>
        <begin position="179"/>
        <end position="389"/>
    </location>
</feature>
<keyword evidence="8" id="KW-0808">Transferase</keyword>
<feature type="transmembrane region" description="Helical" evidence="12">
    <location>
        <begin position="382"/>
        <end position="401"/>
    </location>
</feature>
<keyword evidence="11 12" id="KW-0472">Membrane</keyword>
<accession>A0ABS1CYT2</accession>
<protein>
    <recommendedName>
        <fullName evidence="4">Glucans biosynthesis glucosyltransferase H</fullName>
    </recommendedName>
</protein>
<evidence type="ECO:0000256" key="9">
    <source>
        <dbReference type="ARBA" id="ARBA00022692"/>
    </source>
</evidence>
<sequence length="538" mass="57166">MAALTAGITLGLLALAWAVLSAGGWTPWEALILLCYGANAPWLGLAAATGLVGLGVRLLAADPDALVVPSLRRAEGPLRTRTLIAACVRLEDMGAVLPPLARLLRDLRAQHGDAFVLGILSDTPCGPAAEAEAAAVAALAARVPDAALRYRRRTENAGFKAGNLMDFLDHHAEGFDFALVLDADSEMSAAAVTRLVLAMQADPALAVLQGNTQPAGMQTRFARLFGLGHRQGGRIWSTGQAWWQGPRQPWWGHNALLRIAAFRRDARLPTLPGGTPVLSHDHPEAAMLHAAGWAVRVLPDDAGSFEQHPPDLPAFFGRDLRWAAGNLQWLGLLRRPEFSRLGRFQMVLGVLHYALAPLWLAVLPLAALNLATGGGDATPPGLLLALVLASFVALNLPKLAGHAESLLRPGRTRRATLLREAAQDLAFGLLLEPVAALEHTLTLLRLARRRLSGWAPQRRVPEAVGWAMALRRFAPQTLLGLALLPGFAAGGTMALLILPGIAGLLLAAPLAVWSARPIGTAPRRPAPLRAERARPPTG</sequence>
<dbReference type="Proteomes" id="UP000697995">
    <property type="component" value="Unassembled WGS sequence"/>
</dbReference>
<keyword evidence="10 12" id="KW-1133">Transmembrane helix</keyword>
<evidence type="ECO:0000313" key="15">
    <source>
        <dbReference type="Proteomes" id="UP000697995"/>
    </source>
</evidence>
<dbReference type="Pfam" id="PF13632">
    <property type="entry name" value="Glyco_trans_2_3"/>
    <property type="match status" value="1"/>
</dbReference>
<feature type="transmembrane region" description="Helical" evidence="12">
    <location>
        <begin position="344"/>
        <end position="362"/>
    </location>
</feature>